<dbReference type="AlphaFoldDB" id="K0PRD7"/>
<dbReference type="Pfam" id="PF13692">
    <property type="entry name" value="Glyco_trans_1_4"/>
    <property type="match status" value="1"/>
</dbReference>
<dbReference type="SUPFAM" id="SSF53756">
    <property type="entry name" value="UDP-Glycosyltransferase/glycogen phosphorylase"/>
    <property type="match status" value="1"/>
</dbReference>
<evidence type="ECO:0000313" key="1">
    <source>
        <dbReference type="EMBL" id="CCM79166.1"/>
    </source>
</evidence>
<accession>K0PRD7</accession>
<evidence type="ECO:0008006" key="3">
    <source>
        <dbReference type="Google" id="ProtNLM"/>
    </source>
</evidence>
<dbReference type="EMBL" id="CANI01000043">
    <property type="protein sequence ID" value="CCM79166.1"/>
    <property type="molecule type" value="Genomic_DNA"/>
</dbReference>
<dbReference type="eggNOG" id="COG0438">
    <property type="taxonomic scope" value="Bacteria"/>
</dbReference>
<evidence type="ECO:0000313" key="2">
    <source>
        <dbReference type="Proteomes" id="UP000009319"/>
    </source>
</evidence>
<dbReference type="HOGENOM" id="CLU_752011_0_0_5"/>
<organism evidence="1 2">
    <name type="scientific">Rhizobium mesoamericanum STM3625</name>
    <dbReference type="NCBI Taxonomy" id="1211777"/>
    <lineage>
        <taxon>Bacteria</taxon>
        <taxon>Pseudomonadati</taxon>
        <taxon>Pseudomonadota</taxon>
        <taxon>Alphaproteobacteria</taxon>
        <taxon>Hyphomicrobiales</taxon>
        <taxon>Rhizobiaceae</taxon>
        <taxon>Rhizobium/Agrobacterium group</taxon>
        <taxon>Rhizobium</taxon>
    </lineage>
</organism>
<proteinExistence type="predicted"/>
<keyword evidence="2" id="KW-1185">Reference proteome</keyword>
<dbReference type="RefSeq" id="WP_007536197.1">
    <property type="nucleotide sequence ID" value="NZ_HF536773.1"/>
</dbReference>
<dbReference type="Gene3D" id="3.40.50.2000">
    <property type="entry name" value="Glycogen Phosphorylase B"/>
    <property type="match status" value="1"/>
</dbReference>
<sequence length="368" mass="40187">MPKRRYLALVSDAAQTCGVEEFARQTALRLAKRVQQHVLDGDMRRLSSALAHADAAILNFPVVAWKKKLLEPIAAALATRLYRKQLVIVLHEWDALDWKRRLVLSPVVMLATRILFSAPEVAAEFARSPLSALSTSRRQLIPIPPNLALPRVLHDGSVARTLEAQRNAGRLILGQFGSIYPKKQSTAILEIAARLLTLGHDVGVVFVGSFIRGTDNIERDFYALADKLGISGRVAVTGYVSGAEELFGIFRHVDVFCYRFSEGLTARRASVLAASFSGKPVVVNEPQRRNALAHHSLFRKLVDGGAIRLVDTKADANTMADAVLEASRSHVAPFDVNAEIDALWGAVIDTLDGENAPLTVQSALSFEA</sequence>
<comment type="caution">
    <text evidence="1">The sequence shown here is derived from an EMBL/GenBank/DDBJ whole genome shotgun (WGS) entry which is preliminary data.</text>
</comment>
<name>K0PRD7_9HYPH</name>
<protein>
    <recommendedName>
        <fullName evidence="3">Glycosyl transferase family 1</fullName>
    </recommendedName>
</protein>
<dbReference type="Proteomes" id="UP000009319">
    <property type="component" value="Unassembled WGS sequence"/>
</dbReference>
<gene>
    <name evidence="1" type="ORF">BN77_p10416</name>
</gene>
<reference evidence="1 2" key="1">
    <citation type="journal article" date="2013" name="Genome Announc.">
        <title>Draft Genome Sequence of Rhizobium mesoamericanum STM3625, a Nitrogen-Fixing Symbiont of Mimosa pudica Isolated in French Guiana (South America).</title>
        <authorList>
            <person name="Moulin L."/>
            <person name="Mornico D."/>
            <person name="Melkonian R."/>
            <person name="Klonowska A."/>
        </authorList>
    </citation>
    <scope>NUCLEOTIDE SEQUENCE [LARGE SCALE GENOMIC DNA]</scope>
    <source>
        <strain evidence="1 2">STM3625</strain>
    </source>
</reference>
<dbReference type="STRING" id="1211777.BN77_p10416"/>